<comment type="subcellular location">
    <subcellularLocation>
        <location evidence="1">Nucleus</location>
    </subcellularLocation>
</comment>
<evidence type="ECO:0000256" key="7">
    <source>
        <dbReference type="SAM" id="MobiDB-lite"/>
    </source>
</evidence>
<proteinExistence type="inferred from homology"/>
<evidence type="ECO:0000256" key="2">
    <source>
        <dbReference type="ARBA" id="ARBA00009359"/>
    </source>
</evidence>
<dbReference type="Pfam" id="PF09415">
    <property type="entry name" value="CENP-X"/>
    <property type="match status" value="1"/>
</dbReference>
<evidence type="ECO:0000313" key="8">
    <source>
        <dbReference type="EMBL" id="KAH7367161.1"/>
    </source>
</evidence>
<keyword evidence="3" id="KW-0227">DNA damage</keyword>
<protein>
    <submittedName>
        <fullName evidence="8">CENP-S associating centromere protein X-domain-containing protein</fullName>
    </submittedName>
</protein>
<comment type="caution">
    <text evidence="8">The sequence shown here is derived from an EMBL/GenBank/DDBJ whole genome shotgun (WGS) entry which is preliminary data.</text>
</comment>
<sequence length="194" mass="21116">MPPKQTTGAKRGRPANATKGPAPKRKSTPKAASSVDPFASSEAESVNQDDDDDVEVLGSEAETPKKRRTPAAKGKGKSKARTPSRRDEDASDEEMDVDANTSAARRGSRGRPETVDDDDEPPEKTIPPGLVSRLLQDMFEKEGTRMTGDAARVTAKYIDVFVREAVARCMHEKTGTFLEVDDLEKVAPQLLMDF</sequence>
<keyword evidence="6" id="KW-0539">Nucleus</keyword>
<accession>A0A8K0TI70</accession>
<evidence type="ECO:0000313" key="9">
    <source>
        <dbReference type="Proteomes" id="UP000813385"/>
    </source>
</evidence>
<dbReference type="PANTHER" id="PTHR28680">
    <property type="entry name" value="CENTROMERE PROTEIN X"/>
    <property type="match status" value="1"/>
</dbReference>
<comment type="similarity">
    <text evidence="2">Belongs to the CENP-X/MHF2 family.</text>
</comment>
<dbReference type="GO" id="GO:0000712">
    <property type="term" value="P:resolution of meiotic recombination intermediates"/>
    <property type="evidence" value="ECO:0007669"/>
    <property type="project" value="TreeGrafter"/>
</dbReference>
<dbReference type="GO" id="GO:0031297">
    <property type="term" value="P:replication fork processing"/>
    <property type="evidence" value="ECO:0007669"/>
    <property type="project" value="TreeGrafter"/>
</dbReference>
<dbReference type="GO" id="GO:0051382">
    <property type="term" value="P:kinetochore assembly"/>
    <property type="evidence" value="ECO:0007669"/>
    <property type="project" value="InterPro"/>
</dbReference>
<evidence type="ECO:0000256" key="1">
    <source>
        <dbReference type="ARBA" id="ARBA00004123"/>
    </source>
</evidence>
<feature type="compositionally biased region" description="Basic residues" evidence="7">
    <location>
        <begin position="65"/>
        <end position="83"/>
    </location>
</feature>
<name>A0A8K0TI70_9PEZI</name>
<evidence type="ECO:0000256" key="4">
    <source>
        <dbReference type="ARBA" id="ARBA00023125"/>
    </source>
</evidence>
<feature type="region of interest" description="Disordered" evidence="7">
    <location>
        <begin position="1"/>
        <end position="128"/>
    </location>
</feature>
<evidence type="ECO:0000256" key="5">
    <source>
        <dbReference type="ARBA" id="ARBA00023204"/>
    </source>
</evidence>
<keyword evidence="4" id="KW-0238">DNA-binding</keyword>
<dbReference type="GO" id="GO:0006281">
    <property type="term" value="P:DNA repair"/>
    <property type="evidence" value="ECO:0007669"/>
    <property type="project" value="UniProtKB-KW"/>
</dbReference>
<reference evidence="8" key="1">
    <citation type="journal article" date="2021" name="Nat. Commun.">
        <title>Genetic determinants of endophytism in the Arabidopsis root mycobiome.</title>
        <authorList>
            <person name="Mesny F."/>
            <person name="Miyauchi S."/>
            <person name="Thiergart T."/>
            <person name="Pickel B."/>
            <person name="Atanasova L."/>
            <person name="Karlsson M."/>
            <person name="Huettel B."/>
            <person name="Barry K.W."/>
            <person name="Haridas S."/>
            <person name="Chen C."/>
            <person name="Bauer D."/>
            <person name="Andreopoulos W."/>
            <person name="Pangilinan J."/>
            <person name="LaButti K."/>
            <person name="Riley R."/>
            <person name="Lipzen A."/>
            <person name="Clum A."/>
            <person name="Drula E."/>
            <person name="Henrissat B."/>
            <person name="Kohler A."/>
            <person name="Grigoriev I.V."/>
            <person name="Martin F.M."/>
            <person name="Hacquard S."/>
        </authorList>
    </citation>
    <scope>NUCLEOTIDE SEQUENCE</scope>
    <source>
        <strain evidence="8">MPI-CAGE-AT-0016</strain>
    </source>
</reference>
<keyword evidence="5" id="KW-0234">DNA repair</keyword>
<dbReference type="GO" id="GO:0071821">
    <property type="term" value="C:FANCM-MHF complex"/>
    <property type="evidence" value="ECO:0007669"/>
    <property type="project" value="TreeGrafter"/>
</dbReference>
<dbReference type="InterPro" id="IPR018552">
    <property type="entry name" value="CENP-X"/>
</dbReference>
<organism evidence="8 9">
    <name type="scientific">Plectosphaerella cucumerina</name>
    <dbReference type="NCBI Taxonomy" id="40658"/>
    <lineage>
        <taxon>Eukaryota</taxon>
        <taxon>Fungi</taxon>
        <taxon>Dikarya</taxon>
        <taxon>Ascomycota</taxon>
        <taxon>Pezizomycotina</taxon>
        <taxon>Sordariomycetes</taxon>
        <taxon>Hypocreomycetidae</taxon>
        <taxon>Glomerellales</taxon>
        <taxon>Plectosphaerellaceae</taxon>
        <taxon>Plectosphaerella</taxon>
    </lineage>
</organism>
<dbReference type="GO" id="GO:0003677">
    <property type="term" value="F:DNA binding"/>
    <property type="evidence" value="ECO:0007669"/>
    <property type="project" value="UniProtKB-KW"/>
</dbReference>
<dbReference type="Proteomes" id="UP000813385">
    <property type="component" value="Unassembled WGS sequence"/>
</dbReference>
<dbReference type="Gene3D" id="6.10.130.30">
    <property type="match status" value="1"/>
</dbReference>
<dbReference type="PANTHER" id="PTHR28680:SF1">
    <property type="entry name" value="CENTROMERE PROTEIN X"/>
    <property type="match status" value="1"/>
</dbReference>
<dbReference type="EMBL" id="JAGPXD010000002">
    <property type="protein sequence ID" value="KAH7367161.1"/>
    <property type="molecule type" value="Genomic_DNA"/>
</dbReference>
<dbReference type="CDD" id="cd22921">
    <property type="entry name" value="HFD_CENP-X"/>
    <property type="match status" value="1"/>
</dbReference>
<evidence type="ECO:0000256" key="6">
    <source>
        <dbReference type="ARBA" id="ARBA00023242"/>
    </source>
</evidence>
<evidence type="ECO:0000256" key="3">
    <source>
        <dbReference type="ARBA" id="ARBA00022763"/>
    </source>
</evidence>
<dbReference type="OrthoDB" id="2500381at2759"/>
<dbReference type="AlphaFoldDB" id="A0A8K0TI70"/>
<keyword evidence="9" id="KW-1185">Reference proteome</keyword>
<gene>
    <name evidence="8" type="ORF">B0T11DRAFT_50827</name>
</gene>